<evidence type="ECO:0000256" key="1">
    <source>
        <dbReference type="ARBA" id="ARBA00004162"/>
    </source>
</evidence>
<keyword evidence="4 7" id="KW-0812">Transmembrane</keyword>
<dbReference type="GO" id="GO:0022857">
    <property type="term" value="F:transmembrane transporter activity"/>
    <property type="evidence" value="ECO:0007669"/>
    <property type="project" value="InterPro"/>
</dbReference>
<accession>A0A6P1ME74</accession>
<evidence type="ECO:0000256" key="2">
    <source>
        <dbReference type="ARBA" id="ARBA00005811"/>
    </source>
</evidence>
<feature type="transmembrane region" description="Helical" evidence="8">
    <location>
        <begin position="21"/>
        <end position="39"/>
    </location>
</feature>
<evidence type="ECO:0000313" key="10">
    <source>
        <dbReference type="Proteomes" id="UP000464954"/>
    </source>
</evidence>
<dbReference type="AlphaFoldDB" id="A0A6P1ME74"/>
<gene>
    <name evidence="9" type="ORF">GT409_13215</name>
</gene>
<proteinExistence type="inferred from homology"/>
<organism evidence="9 10">
    <name type="scientific">Tichowtungia aerotolerans</name>
    <dbReference type="NCBI Taxonomy" id="2697043"/>
    <lineage>
        <taxon>Bacteria</taxon>
        <taxon>Pseudomonadati</taxon>
        <taxon>Kiritimatiellota</taxon>
        <taxon>Tichowtungiia</taxon>
        <taxon>Tichowtungiales</taxon>
        <taxon>Tichowtungiaceae</taxon>
        <taxon>Tichowtungia</taxon>
    </lineage>
</organism>
<comment type="subcellular location">
    <subcellularLocation>
        <location evidence="1">Cell membrane</location>
        <topology evidence="1">Single-pass membrane protein</topology>
    </subcellularLocation>
    <subcellularLocation>
        <location evidence="7">Cell membrane</location>
        <topology evidence="7">Single-pass type II membrane protein</topology>
    </subcellularLocation>
</comment>
<dbReference type="GO" id="GO:0015031">
    <property type="term" value="P:protein transport"/>
    <property type="evidence" value="ECO:0007669"/>
    <property type="project" value="UniProtKB-KW"/>
</dbReference>
<dbReference type="KEGG" id="taer:GT409_13215"/>
<evidence type="ECO:0000256" key="8">
    <source>
        <dbReference type="SAM" id="Phobius"/>
    </source>
</evidence>
<dbReference type="PANTHER" id="PTHR30558">
    <property type="entry name" value="EXBD MEMBRANE COMPONENT OF PMF-DRIVEN MACROMOLECULE IMPORT SYSTEM"/>
    <property type="match status" value="1"/>
</dbReference>
<dbReference type="Proteomes" id="UP000464954">
    <property type="component" value="Chromosome"/>
</dbReference>
<reference evidence="9 10" key="1">
    <citation type="submission" date="2020-01" db="EMBL/GenBank/DDBJ databases">
        <title>Ponticoccus aerotolerans gen. nov., sp. nov., an anaerobic bacterium and proposal of Ponticoccusceae fam. nov., Ponticoccusles ord. nov. and Ponticoccuse classis nov. in the phylum Kiritimatiellaeota.</title>
        <authorList>
            <person name="Zhou L.Y."/>
            <person name="Du Z.J."/>
        </authorList>
    </citation>
    <scope>NUCLEOTIDE SEQUENCE [LARGE SCALE GENOMIC DNA]</scope>
    <source>
        <strain evidence="9 10">S-5007</strain>
    </source>
</reference>
<evidence type="ECO:0000256" key="3">
    <source>
        <dbReference type="ARBA" id="ARBA00022475"/>
    </source>
</evidence>
<dbReference type="EMBL" id="CP047593">
    <property type="protein sequence ID" value="QHI70358.1"/>
    <property type="molecule type" value="Genomic_DNA"/>
</dbReference>
<name>A0A6P1ME74_9BACT</name>
<keyword evidence="10" id="KW-1185">Reference proteome</keyword>
<dbReference type="Pfam" id="PF02472">
    <property type="entry name" value="ExbD"/>
    <property type="match status" value="1"/>
</dbReference>
<keyword evidence="6 8" id="KW-0472">Membrane</keyword>
<dbReference type="GO" id="GO:0005886">
    <property type="term" value="C:plasma membrane"/>
    <property type="evidence" value="ECO:0007669"/>
    <property type="project" value="UniProtKB-SubCell"/>
</dbReference>
<keyword evidence="7" id="KW-0813">Transport</keyword>
<dbReference type="RefSeq" id="WP_160629535.1">
    <property type="nucleotide sequence ID" value="NZ_CP047593.1"/>
</dbReference>
<dbReference type="InterPro" id="IPR003400">
    <property type="entry name" value="ExbD"/>
</dbReference>
<evidence type="ECO:0000256" key="5">
    <source>
        <dbReference type="ARBA" id="ARBA00022989"/>
    </source>
</evidence>
<protein>
    <recommendedName>
        <fullName evidence="11">Biopolymer transporter ExbD</fullName>
    </recommendedName>
</protein>
<evidence type="ECO:0000256" key="7">
    <source>
        <dbReference type="RuleBase" id="RU003879"/>
    </source>
</evidence>
<evidence type="ECO:0000256" key="4">
    <source>
        <dbReference type="ARBA" id="ARBA00022692"/>
    </source>
</evidence>
<keyword evidence="7" id="KW-0653">Protein transport</keyword>
<evidence type="ECO:0000313" key="9">
    <source>
        <dbReference type="EMBL" id="QHI70358.1"/>
    </source>
</evidence>
<evidence type="ECO:0008006" key="11">
    <source>
        <dbReference type="Google" id="ProtNLM"/>
    </source>
</evidence>
<keyword evidence="5 8" id="KW-1133">Transmembrane helix</keyword>
<evidence type="ECO:0000256" key="6">
    <source>
        <dbReference type="ARBA" id="ARBA00023136"/>
    </source>
</evidence>
<sequence>MNLSKRNNAGEAKMELQIAPLIDVVFLLLIYFMVTASLIKKEGDISFVLPANIPAEEMVNVPVELLIEITSDGTVMAEGLRFAAEDRVLTDLTTQVVGLKEIAKSQQSPFAVNLLPDREAFHVRVIDVMDACAAAGVKNLSFSKSM</sequence>
<comment type="similarity">
    <text evidence="2 7">Belongs to the ExbD/TolR family.</text>
</comment>
<keyword evidence="3" id="KW-1003">Cell membrane</keyword>